<gene>
    <name evidence="3" type="ORF">PACLA_8A071203</name>
</gene>
<dbReference type="AlphaFoldDB" id="A0A6S7JDC9"/>
<organism evidence="3 4">
    <name type="scientific">Paramuricea clavata</name>
    <name type="common">Red gorgonian</name>
    <name type="synonym">Violescent sea-whip</name>
    <dbReference type="NCBI Taxonomy" id="317549"/>
    <lineage>
        <taxon>Eukaryota</taxon>
        <taxon>Metazoa</taxon>
        <taxon>Cnidaria</taxon>
        <taxon>Anthozoa</taxon>
        <taxon>Octocorallia</taxon>
        <taxon>Malacalcyonacea</taxon>
        <taxon>Plexauridae</taxon>
        <taxon>Paramuricea</taxon>
    </lineage>
</organism>
<dbReference type="Proteomes" id="UP001152795">
    <property type="component" value="Unassembled WGS sequence"/>
</dbReference>
<dbReference type="InterPro" id="IPR051478">
    <property type="entry name" value="Beta-lactamase-like_AB/R"/>
</dbReference>
<keyword evidence="4" id="KW-1185">Reference proteome</keyword>
<dbReference type="Gene3D" id="3.40.710.10">
    <property type="entry name" value="DD-peptidase/beta-lactamase superfamily"/>
    <property type="match status" value="1"/>
</dbReference>
<evidence type="ECO:0000259" key="2">
    <source>
        <dbReference type="Pfam" id="PF00144"/>
    </source>
</evidence>
<comment type="similarity">
    <text evidence="1">Belongs to the beta-lactamase family.</text>
</comment>
<protein>
    <recommendedName>
        <fullName evidence="2">Beta-lactamase-related domain-containing protein</fullName>
    </recommendedName>
</protein>
<feature type="domain" description="Beta-lactamase-related" evidence="2">
    <location>
        <begin position="5"/>
        <end position="258"/>
    </location>
</feature>
<dbReference type="EMBL" id="CACRXK020014543">
    <property type="protein sequence ID" value="CAB4027010.1"/>
    <property type="molecule type" value="Genomic_DNA"/>
</dbReference>
<proteinExistence type="inferred from homology"/>
<evidence type="ECO:0000256" key="1">
    <source>
        <dbReference type="ARBA" id="ARBA00038473"/>
    </source>
</evidence>
<dbReference type="PANTHER" id="PTHR22935">
    <property type="entry name" value="PENICILLIN-BINDING PROTEIN"/>
    <property type="match status" value="1"/>
</dbReference>
<comment type="caution">
    <text evidence="3">The sequence shown here is derived from an EMBL/GenBank/DDBJ whole genome shotgun (WGS) entry which is preliminary data.</text>
</comment>
<dbReference type="InterPro" id="IPR012338">
    <property type="entry name" value="Beta-lactam/transpept-like"/>
</dbReference>
<evidence type="ECO:0000313" key="4">
    <source>
        <dbReference type="Proteomes" id="UP001152795"/>
    </source>
</evidence>
<dbReference type="InterPro" id="IPR001466">
    <property type="entry name" value="Beta-lactam-related"/>
</dbReference>
<evidence type="ECO:0000313" key="3">
    <source>
        <dbReference type="EMBL" id="CAB4027010.1"/>
    </source>
</evidence>
<accession>A0A6S7JDC9</accession>
<dbReference type="Pfam" id="PF00144">
    <property type="entry name" value="Beta-lactamase"/>
    <property type="match status" value="1"/>
</dbReference>
<dbReference type="OrthoDB" id="5946976at2759"/>
<reference evidence="3" key="1">
    <citation type="submission" date="2020-04" db="EMBL/GenBank/DDBJ databases">
        <authorList>
            <person name="Alioto T."/>
            <person name="Alioto T."/>
            <person name="Gomez Garrido J."/>
        </authorList>
    </citation>
    <scope>NUCLEOTIDE SEQUENCE</scope>
    <source>
        <strain evidence="3">A484AB</strain>
    </source>
</reference>
<name>A0A6S7JDC9_PARCT</name>
<dbReference type="PANTHER" id="PTHR22935:SF95">
    <property type="entry name" value="BETA-LACTAMASE-LIKE 1-RELATED"/>
    <property type="match status" value="1"/>
</dbReference>
<sequence>MTFKLLQEKKLDCLDDSLQKFLPEFSVENPFNEDTITIRQILSHTSGLPREVPCGPSFSSNHKNICPVNTTYVYEKLKSTKLKFSPGTSVGYSNLGYAILAHALFEKFGGRYGSWQQWMLHEILYPLGMTRTVLNNNRFHHNVALSYKTNGILSPPFDWGWSSPSFQMKTSAADLTKLMLAILNPETSFIDEKMTRDMFKPEFIFPDLHTIFSPGWQIRYHNSVRVITKAGTVPGSSAAIILMPEQRFGFVLLATGQEIVPKLAEEISVKISKTFSMNVVSKSLEIRPSSNTGRYIGVYILKNNWSDKVKATISIELFTGRLMLKQDPGYPPYVYLSFITSQLLQIVYPHGLTCEGYALGQDKENIKFKHLDYKGRFKQFTLGSFVFKRSN</sequence>
<dbReference type="SUPFAM" id="SSF56601">
    <property type="entry name" value="beta-lactamase/transpeptidase-like"/>
    <property type="match status" value="1"/>
</dbReference>